<feature type="transmembrane region" description="Helical" evidence="1">
    <location>
        <begin position="32"/>
        <end position="55"/>
    </location>
</feature>
<name>A0A0V8DQD6_LACLL</name>
<keyword evidence="1" id="KW-1133">Transmembrane helix</keyword>
<dbReference type="RefSeq" id="WP_046125146.1">
    <property type="nucleotide sequence ID" value="NZ_LKLR01000032.1"/>
</dbReference>
<dbReference type="AlphaFoldDB" id="A0A0V8DQD6"/>
<reference evidence="3" key="1">
    <citation type="submission" date="2015-10" db="EMBL/GenBank/DDBJ databases">
        <title>Draft Genome Sequences of 11 Lactococcus lactis subspecies cremoris strains.</title>
        <authorList>
            <person name="Wels M."/>
            <person name="Backus L."/>
            <person name="Boekhorst J."/>
            <person name="Dijkstra A."/>
            <person name="Beerthuizen M."/>
            <person name="Kelly W."/>
            <person name="Siezen R."/>
            <person name="Bachmann H."/>
            <person name="Van Hijum S."/>
        </authorList>
    </citation>
    <scope>NUCLEOTIDE SEQUENCE [LARGE SCALE GENOMIC DNA]</scope>
    <source>
        <strain evidence="3">LMG9449</strain>
    </source>
</reference>
<dbReference type="PATRIC" id="fig|1360.108.peg.1876"/>
<dbReference type="EMBL" id="LKLS01000189">
    <property type="protein sequence ID" value="KSU15683.1"/>
    <property type="molecule type" value="Genomic_DNA"/>
</dbReference>
<sequence>MKNDNFLINRFLGIPSKAILSEEGSIKIGKTLSIYGVVSFLFNIIIFAFISLLLINNNNALYIVLFGFIANMVLPLPFLYYIKRHNYDEITNKFEIKNKIPWGTGIIITIVYYVLSVVFMPNIPNNAFDGKTALISIGFGIFMTVVFYFIKKVK</sequence>
<protein>
    <submittedName>
        <fullName evidence="2">Uncharacterized protein</fullName>
    </submittedName>
</protein>
<keyword evidence="1" id="KW-0472">Membrane</keyword>
<evidence type="ECO:0000313" key="3">
    <source>
        <dbReference type="Proteomes" id="UP000053612"/>
    </source>
</evidence>
<evidence type="ECO:0000313" key="2">
    <source>
        <dbReference type="EMBL" id="KSU15683.1"/>
    </source>
</evidence>
<accession>A0A0V8DQD6</accession>
<proteinExistence type="predicted"/>
<keyword evidence="1" id="KW-0812">Transmembrane</keyword>
<gene>
    <name evidence="2" type="ORF">LMG9449_2210</name>
</gene>
<organism evidence="2 3">
    <name type="scientific">Lactococcus lactis subsp. lactis</name>
    <name type="common">Streptococcus lactis</name>
    <dbReference type="NCBI Taxonomy" id="1360"/>
    <lineage>
        <taxon>Bacteria</taxon>
        <taxon>Bacillati</taxon>
        <taxon>Bacillota</taxon>
        <taxon>Bacilli</taxon>
        <taxon>Lactobacillales</taxon>
        <taxon>Streptococcaceae</taxon>
        <taxon>Lactococcus</taxon>
    </lineage>
</organism>
<dbReference type="Proteomes" id="UP000053612">
    <property type="component" value="Unassembled WGS sequence"/>
</dbReference>
<feature type="transmembrane region" description="Helical" evidence="1">
    <location>
        <begin position="61"/>
        <end position="82"/>
    </location>
</feature>
<comment type="caution">
    <text evidence="2">The sequence shown here is derived from an EMBL/GenBank/DDBJ whole genome shotgun (WGS) entry which is preliminary data.</text>
</comment>
<feature type="transmembrane region" description="Helical" evidence="1">
    <location>
        <begin position="132"/>
        <end position="150"/>
    </location>
</feature>
<feature type="transmembrane region" description="Helical" evidence="1">
    <location>
        <begin position="102"/>
        <end position="120"/>
    </location>
</feature>
<evidence type="ECO:0000256" key="1">
    <source>
        <dbReference type="SAM" id="Phobius"/>
    </source>
</evidence>